<sequence length="389" mass="44423">MESPPIYGLPQETLQNIFSSLPLRQIMICRSVCKLFNQILTSSSFVHLISTENPPLSLLALRPPHHHRQPPNSPFLLHAFDPNQNQWLRFNLSFLPFRSLHPIASSPGLVYIWADSPDSLDSNKLLIACNPLTRQYRVLPQLGSAWFKHGSVLVDSANRVMVLTELASLFFTNSNHWLKFSSDLPSKPRCPILVSNSVYTLCDVGSAWRNEWKLYSCKLSTLMNSQQFWNRLEKHEWGDVFDILKRPRLVRGKGNRLLMIGGLKSSFSLNSPCSTILILRLDLDLLEWEEAGRMPVEMYRIFQESSKFKVFGMGESVIFSAKRHGRLALWECGKGGGGEWRWIDGLQGTGDGPCRGFVFEIIAALEAKFSTHWRLHGDWRRLEMVLEGI</sequence>
<dbReference type="InterPro" id="IPR001810">
    <property type="entry name" value="F-box_dom"/>
</dbReference>
<dbReference type="Proteomes" id="UP001280121">
    <property type="component" value="Unassembled WGS sequence"/>
</dbReference>
<keyword evidence="3" id="KW-1185">Reference proteome</keyword>
<evidence type="ECO:0000259" key="1">
    <source>
        <dbReference type="PROSITE" id="PS50181"/>
    </source>
</evidence>
<accession>A0AAE0CPR6</accession>
<dbReference type="Pfam" id="PF00646">
    <property type="entry name" value="F-box"/>
    <property type="match status" value="1"/>
</dbReference>
<dbReference type="InterPro" id="IPR015915">
    <property type="entry name" value="Kelch-typ_b-propeller"/>
</dbReference>
<evidence type="ECO:0000313" key="3">
    <source>
        <dbReference type="Proteomes" id="UP001280121"/>
    </source>
</evidence>
<evidence type="ECO:0000313" key="2">
    <source>
        <dbReference type="EMBL" id="KAK2658946.1"/>
    </source>
</evidence>
<dbReference type="EMBL" id="JANJYI010000002">
    <property type="protein sequence ID" value="KAK2658946.1"/>
    <property type="molecule type" value="Genomic_DNA"/>
</dbReference>
<organism evidence="2 3">
    <name type="scientific">Dipteronia dyeriana</name>
    <dbReference type="NCBI Taxonomy" id="168575"/>
    <lineage>
        <taxon>Eukaryota</taxon>
        <taxon>Viridiplantae</taxon>
        <taxon>Streptophyta</taxon>
        <taxon>Embryophyta</taxon>
        <taxon>Tracheophyta</taxon>
        <taxon>Spermatophyta</taxon>
        <taxon>Magnoliopsida</taxon>
        <taxon>eudicotyledons</taxon>
        <taxon>Gunneridae</taxon>
        <taxon>Pentapetalae</taxon>
        <taxon>rosids</taxon>
        <taxon>malvids</taxon>
        <taxon>Sapindales</taxon>
        <taxon>Sapindaceae</taxon>
        <taxon>Hippocastanoideae</taxon>
        <taxon>Acereae</taxon>
        <taxon>Dipteronia</taxon>
    </lineage>
</organism>
<dbReference type="PANTHER" id="PTHR47719:SF2">
    <property type="entry name" value="SKP1-INTERACTING PARTNER 15"/>
    <property type="match status" value="1"/>
</dbReference>
<dbReference type="Gene3D" id="1.20.1280.50">
    <property type="match status" value="1"/>
</dbReference>
<gene>
    <name evidence="2" type="ORF">Ddye_005479</name>
</gene>
<reference evidence="2" key="1">
    <citation type="journal article" date="2023" name="Plant J.">
        <title>Genome sequences and population genomics provide insights into the demographic history, inbreeding, and mutation load of two 'living fossil' tree species of Dipteronia.</title>
        <authorList>
            <person name="Feng Y."/>
            <person name="Comes H.P."/>
            <person name="Chen J."/>
            <person name="Zhu S."/>
            <person name="Lu R."/>
            <person name="Zhang X."/>
            <person name="Li P."/>
            <person name="Qiu J."/>
            <person name="Olsen K.M."/>
            <person name="Qiu Y."/>
        </authorList>
    </citation>
    <scope>NUCLEOTIDE SEQUENCE</scope>
    <source>
        <strain evidence="2">KIB01</strain>
    </source>
</reference>
<dbReference type="InterPro" id="IPR036047">
    <property type="entry name" value="F-box-like_dom_sf"/>
</dbReference>
<name>A0AAE0CPR6_9ROSI</name>
<dbReference type="SUPFAM" id="SSF81383">
    <property type="entry name" value="F-box domain"/>
    <property type="match status" value="1"/>
</dbReference>
<protein>
    <recommendedName>
        <fullName evidence="1">F-box domain-containing protein</fullName>
    </recommendedName>
</protein>
<dbReference type="PANTHER" id="PTHR47719">
    <property type="entry name" value="SKP1-INTERACTING PARTNER 15"/>
    <property type="match status" value="1"/>
</dbReference>
<dbReference type="SMART" id="SM00256">
    <property type="entry name" value="FBOX"/>
    <property type="match status" value="1"/>
</dbReference>
<dbReference type="PROSITE" id="PS50181">
    <property type="entry name" value="FBOX"/>
    <property type="match status" value="1"/>
</dbReference>
<comment type="caution">
    <text evidence="2">The sequence shown here is derived from an EMBL/GenBank/DDBJ whole genome shotgun (WGS) entry which is preliminary data.</text>
</comment>
<dbReference type="AlphaFoldDB" id="A0AAE0CPR6"/>
<dbReference type="SUPFAM" id="SSF117281">
    <property type="entry name" value="Kelch motif"/>
    <property type="match status" value="1"/>
</dbReference>
<proteinExistence type="predicted"/>
<feature type="domain" description="F-box" evidence="1">
    <location>
        <begin position="3"/>
        <end position="48"/>
    </location>
</feature>